<feature type="compositionally biased region" description="Low complexity" evidence="2">
    <location>
        <begin position="353"/>
        <end position="363"/>
    </location>
</feature>
<feature type="compositionally biased region" description="Basic and acidic residues" evidence="2">
    <location>
        <begin position="492"/>
        <end position="534"/>
    </location>
</feature>
<feature type="compositionally biased region" description="Low complexity" evidence="2">
    <location>
        <begin position="445"/>
        <end position="462"/>
    </location>
</feature>
<feature type="compositionally biased region" description="Polar residues" evidence="2">
    <location>
        <begin position="238"/>
        <end position="251"/>
    </location>
</feature>
<dbReference type="InterPro" id="IPR018392">
    <property type="entry name" value="LysM"/>
</dbReference>
<dbReference type="RefSeq" id="WP_153843906.1">
    <property type="nucleotide sequence ID" value="NZ_CP048602.1"/>
</dbReference>
<evidence type="ECO:0000313" key="6">
    <source>
        <dbReference type="Proteomes" id="UP000466130"/>
    </source>
</evidence>
<feature type="region of interest" description="Disordered" evidence="2">
    <location>
        <begin position="350"/>
        <end position="384"/>
    </location>
</feature>
<feature type="region of interest" description="Disordered" evidence="2">
    <location>
        <begin position="228"/>
        <end position="288"/>
    </location>
</feature>
<dbReference type="CDD" id="cd00118">
    <property type="entry name" value="LysM"/>
    <property type="match status" value="1"/>
</dbReference>
<feature type="chain" id="PRO_5045242155" description="LysM domain-containing protein" evidence="3">
    <location>
        <begin position="23"/>
        <end position="678"/>
    </location>
</feature>
<accession>A0ABQ6X5J2</accession>
<dbReference type="InterPro" id="IPR020012">
    <property type="entry name" value="LysM_FimV"/>
</dbReference>
<feature type="coiled-coil region" evidence="1">
    <location>
        <begin position="301"/>
        <end position="349"/>
    </location>
</feature>
<feature type="region of interest" description="Disordered" evidence="2">
    <location>
        <begin position="421"/>
        <end position="678"/>
    </location>
</feature>
<reference evidence="5 6" key="1">
    <citation type="submission" date="2019-09" db="EMBL/GenBank/DDBJ databases">
        <title>The Halomonas whole genome shotgun (WGS).</title>
        <authorList>
            <person name="Xie Z."/>
        </authorList>
    </citation>
    <scope>NUCLEOTIDE SEQUENCE [LARGE SCALE GENOMIC DNA]</scope>
    <source>
        <strain evidence="5 6">NBT06E8</strain>
    </source>
</reference>
<evidence type="ECO:0000313" key="5">
    <source>
        <dbReference type="EMBL" id="KAE8437295.1"/>
    </source>
</evidence>
<dbReference type="EMBL" id="VWRT01000020">
    <property type="protein sequence ID" value="KAE8437295.1"/>
    <property type="molecule type" value="Genomic_DNA"/>
</dbReference>
<sequence length="678" mass="71573">MNKKLAWLLWLPLSVVSPLALAVGLGQATVNSTLQAPLDASVPLVNASDVVLDDVRVEIADASAFRALGLEWSPLAASVRTELQRLPSGAQLVLRSDQAVNEPWLDLLVTLITPEGRRTEALTLLFDPPNYTASTASAAGASSAVSSAPSSAPPSVAASRPSSAARDIAYVASGDTLWGVAARIKPADVSVQQMMVALVDANPTAFPTGNVDDMRAGQTLNVPSREQLMARSPAQAAQAIQSMRQSSSEPSTVPPSNNAPASQPSAETASEVAASSAPNTGSPDSAPVATVQEGELAGLTLNDLAEQLLESQAMLQTLLDEREAMRAEMAALRQEVASLTEALSASQQETRRALAAAEARGAEPSSPDIQAVSSPVAADTPAGASASPSIIERMEQYQWPLASVALALLLGALIWSRKRRERQWEDAPAPMGINADVTPSKRTEPGMASSANAAPMASSVPPEASLYTPPRTDSAVPSSHAGSAASEETGGPDERVATDDDGPGHHTGERAPDHLEHGDFEPQPREPSDHEPLYREPSYPETSDDETITVDERDELRYAADQYDDAPLTAVSEEDEAALEAAFLDTPEPVDQMSSGAPMQASMQESGEPPLQDEDRAHYIDYHPPSLTREASGGEEGADDQAGARSSQESRVAQPPRVPEEEWDIEEVAFEPRRRDNG</sequence>
<keyword evidence="1" id="KW-0175">Coiled coil</keyword>
<evidence type="ECO:0000256" key="3">
    <source>
        <dbReference type="SAM" id="SignalP"/>
    </source>
</evidence>
<gene>
    <name evidence="5" type="ORF">F1978_15705</name>
</gene>
<keyword evidence="6" id="KW-1185">Reference proteome</keyword>
<dbReference type="Gene3D" id="3.10.350.10">
    <property type="entry name" value="LysM domain"/>
    <property type="match status" value="1"/>
</dbReference>
<feature type="compositionally biased region" description="Polar residues" evidence="2">
    <location>
        <begin position="592"/>
        <end position="605"/>
    </location>
</feature>
<dbReference type="PROSITE" id="PS51782">
    <property type="entry name" value="LYSM"/>
    <property type="match status" value="1"/>
</dbReference>
<evidence type="ECO:0000256" key="1">
    <source>
        <dbReference type="SAM" id="Coils"/>
    </source>
</evidence>
<comment type="caution">
    <text evidence="5">The sequence shown here is derived from an EMBL/GenBank/DDBJ whole genome shotgun (WGS) entry which is preliminary data.</text>
</comment>
<dbReference type="InterPro" id="IPR057840">
    <property type="entry name" value="FimV_N"/>
</dbReference>
<dbReference type="Proteomes" id="UP000466130">
    <property type="component" value="Unassembled WGS sequence"/>
</dbReference>
<proteinExistence type="predicted"/>
<feature type="signal peptide" evidence="3">
    <location>
        <begin position="1"/>
        <end position="22"/>
    </location>
</feature>
<protein>
    <recommendedName>
        <fullName evidence="4">LysM domain-containing protein</fullName>
    </recommendedName>
</protein>
<organism evidence="5 6">
    <name type="scientific">Vreelandella piezotolerans</name>
    <dbReference type="NCBI Taxonomy" id="2609667"/>
    <lineage>
        <taxon>Bacteria</taxon>
        <taxon>Pseudomonadati</taxon>
        <taxon>Pseudomonadota</taxon>
        <taxon>Gammaproteobacteria</taxon>
        <taxon>Oceanospirillales</taxon>
        <taxon>Halomonadaceae</taxon>
        <taxon>Vreelandella</taxon>
    </lineage>
</organism>
<name>A0ABQ6X5J2_9GAMM</name>
<feature type="compositionally biased region" description="Low complexity" evidence="2">
    <location>
        <begin position="254"/>
        <end position="277"/>
    </location>
</feature>
<dbReference type="Pfam" id="PF25800">
    <property type="entry name" value="FimV_N"/>
    <property type="match status" value="1"/>
</dbReference>
<keyword evidence="3" id="KW-0732">Signal</keyword>
<dbReference type="NCBIfam" id="TIGR03505">
    <property type="entry name" value="FimV_core"/>
    <property type="match status" value="1"/>
</dbReference>
<dbReference type="InterPro" id="IPR036779">
    <property type="entry name" value="LysM_dom_sf"/>
</dbReference>
<evidence type="ECO:0000256" key="2">
    <source>
        <dbReference type="SAM" id="MobiDB-lite"/>
    </source>
</evidence>
<evidence type="ECO:0000259" key="4">
    <source>
        <dbReference type="PROSITE" id="PS51782"/>
    </source>
</evidence>
<feature type="domain" description="LysM" evidence="4">
    <location>
        <begin position="167"/>
        <end position="222"/>
    </location>
</feature>